<dbReference type="AGR" id="WB:WBGene00013482"/>
<dbReference type="GeneID" id="180224"/>
<feature type="region of interest" description="Disordered" evidence="1">
    <location>
        <begin position="133"/>
        <end position="161"/>
    </location>
</feature>
<sequence length="478" mass="54645">MSKKPEKNLKKKAEAASEITFNDNFIQIGNVKLSNIDLRSIVRKSEEISLDDDSETEKTLQNDPDFMKSLDEYASEKSKEIIAATVSSEKIKESPPPAVSSVKKAVNLTKPVTQSINIQVIRKEDQCQMEKNIKKNAKKSGKKSAKSGNGEVLVNPGGSNTPHFATPVDVESLWCQEKDPDAKQLPSLLESKLYLQNADVIARKLLEPSFAYSFQFTVDINFVLTGIVRQCKFTYSGRNTFKSFNYMFKHKYCESENFQLFYMNHEGRFMEVHDTLTLKQMLIVHGAFPKGIYNNLRGVGQLLCIPRCNQTEDDIFDRESDLILGAALAKLLQNMTRQEAQMNQHLLFQMAPDRRFFELAQSTVHYSEAELLSAYNQYDEPLQLVLFCQKTQSSQELFEDARKFDPTEIELKNLLADRFHQPYDNCTGEESVNLEVKLILEHLKKSRFQTRSALDYIEKALRNEAVKLIKSGKSKKNQ</sequence>
<name>K8F7X9_CAEEL</name>
<dbReference type="CTD" id="180224"/>
<keyword evidence="3" id="KW-1185">Reference proteome</keyword>
<dbReference type="InParanoid" id="K8F7X9"/>
<dbReference type="SMR" id="K8F7X9"/>
<dbReference type="Bgee" id="WBGene00013482">
    <property type="expression patterns" value="Expressed in germ line (C elegans) and 4 other cell types or tissues"/>
</dbReference>
<gene>
    <name evidence="2" type="ORF">CELE_Y69H2.7</name>
    <name evidence="2 4" type="ORF">Y69H2.7</name>
</gene>
<keyword evidence="2" id="KW-0547">Nucleotide-binding</keyword>
<dbReference type="GO" id="GO:0004386">
    <property type="term" value="F:helicase activity"/>
    <property type="evidence" value="ECO:0007669"/>
    <property type="project" value="UniProtKB-KW"/>
</dbReference>
<keyword evidence="2" id="KW-0378">Hydrolase</keyword>
<organism evidence="2 3">
    <name type="scientific">Caenorhabditis elegans</name>
    <dbReference type="NCBI Taxonomy" id="6239"/>
    <lineage>
        <taxon>Eukaryota</taxon>
        <taxon>Metazoa</taxon>
        <taxon>Ecdysozoa</taxon>
        <taxon>Nematoda</taxon>
        <taxon>Chromadorea</taxon>
        <taxon>Rhabditida</taxon>
        <taxon>Rhabditina</taxon>
        <taxon>Rhabditomorpha</taxon>
        <taxon>Rhabditoidea</taxon>
        <taxon>Rhabditidae</taxon>
        <taxon>Peloderinae</taxon>
        <taxon>Caenorhabditis</taxon>
    </lineage>
</organism>
<dbReference type="RefSeq" id="NP_001263930.1">
    <property type="nucleotide sequence ID" value="NM_001277001.1"/>
</dbReference>
<feature type="compositionally biased region" description="Basic residues" evidence="1">
    <location>
        <begin position="134"/>
        <end position="145"/>
    </location>
</feature>
<evidence type="ECO:0000313" key="4">
    <source>
        <dbReference type="WormBase" id="Y69H2.7b"/>
    </source>
</evidence>
<dbReference type="FunCoup" id="K8F7X9">
    <property type="interactions" value="240"/>
</dbReference>
<evidence type="ECO:0000313" key="3">
    <source>
        <dbReference type="Proteomes" id="UP000001940"/>
    </source>
</evidence>
<dbReference type="eggNOG" id="ENOG502TI3S">
    <property type="taxonomic scope" value="Eukaryota"/>
</dbReference>
<dbReference type="ExpressionAtlas" id="K8F7X9">
    <property type="expression patterns" value="baseline and differential"/>
</dbReference>
<dbReference type="KEGG" id="cel:CELE_Y69H2.7"/>
<dbReference type="PaxDb" id="6239-Y69H2.7b"/>
<dbReference type="WormBase" id="Y69H2.7b">
    <property type="protein sequence ID" value="CE47828"/>
    <property type="gene ID" value="WBGene00013482"/>
</dbReference>
<keyword evidence="2" id="KW-0347">Helicase</keyword>
<evidence type="ECO:0000256" key="1">
    <source>
        <dbReference type="SAM" id="MobiDB-lite"/>
    </source>
</evidence>
<proteinExistence type="evidence at protein level"/>
<keyword evidence="5" id="KW-1267">Proteomics identification</keyword>
<evidence type="ECO:0007829" key="5">
    <source>
        <dbReference type="PeptideAtlas" id="K8F7X9"/>
    </source>
</evidence>
<dbReference type="AlphaFoldDB" id="K8F7X9"/>
<evidence type="ECO:0000313" key="2">
    <source>
        <dbReference type="EMBL" id="CCO25641.1"/>
    </source>
</evidence>
<dbReference type="PeptideAtlas" id="K8F7X9"/>
<reference evidence="2 3" key="1">
    <citation type="journal article" date="1998" name="Science">
        <title>Genome sequence of the nematode C. elegans: a platform for investigating biology.</title>
        <authorList>
            <consortium name="The C. elegans sequencing consortium"/>
            <person name="Sulson J.E."/>
            <person name="Waterston R."/>
        </authorList>
    </citation>
    <scope>NUCLEOTIDE SEQUENCE [LARGE SCALE GENOMIC DNA]</scope>
    <source>
        <strain evidence="2 3">Bristol N2</strain>
    </source>
</reference>
<dbReference type="EMBL" id="BX284605">
    <property type="protein sequence ID" value="CCO25641.1"/>
    <property type="molecule type" value="Genomic_DNA"/>
</dbReference>
<dbReference type="Proteomes" id="UP000001940">
    <property type="component" value="Chromosome V"/>
</dbReference>
<keyword evidence="2" id="KW-0067">ATP-binding</keyword>
<dbReference type="OrthoDB" id="5876116at2759"/>
<dbReference type="HOGENOM" id="CLU_575188_0_0_1"/>
<protein>
    <submittedName>
        <fullName evidence="2">ATP-dependent DNA helicase</fullName>
    </submittedName>
</protein>
<accession>K8F7X9</accession>